<proteinExistence type="predicted"/>
<gene>
    <name evidence="1" type="ORF">CSC2_26770</name>
</gene>
<accession>A0ABQ1EBV6</accession>
<name>A0ABQ1EBV6_9CLOT</name>
<evidence type="ECO:0000313" key="1">
    <source>
        <dbReference type="EMBL" id="GFZ32151.1"/>
    </source>
</evidence>
<protein>
    <submittedName>
        <fullName evidence="1">Uncharacterized protein</fullName>
    </submittedName>
</protein>
<dbReference type="RefSeq" id="WP_206870417.1">
    <property type="nucleotide sequence ID" value="NZ_BMBA01000002.1"/>
</dbReference>
<comment type="caution">
    <text evidence="1">The sequence shown here is derived from an EMBL/GenBank/DDBJ whole genome shotgun (WGS) entry which is preliminary data.</text>
</comment>
<reference evidence="1 2" key="1">
    <citation type="journal article" date="2021" name="Int. J. Syst. Evol. Microbiol.">
        <title>Clostridium zeae sp. nov., isolated from corn silage.</title>
        <authorList>
            <person name="Kobayashi H."/>
            <person name="Tanizawa Y."/>
            <person name="Yagura M."/>
            <person name="Sakamoto M."/>
            <person name="Ohkuma M."/>
            <person name="Tohno M."/>
        </authorList>
    </citation>
    <scope>NUCLEOTIDE SEQUENCE [LARGE SCALE GENOMIC DNA]</scope>
    <source>
        <strain evidence="1 2">CSC2</strain>
    </source>
</reference>
<dbReference type="Proteomes" id="UP000663802">
    <property type="component" value="Unassembled WGS sequence"/>
</dbReference>
<organism evidence="1 2">
    <name type="scientific">Clostridium zeae</name>
    <dbReference type="NCBI Taxonomy" id="2759022"/>
    <lineage>
        <taxon>Bacteria</taxon>
        <taxon>Bacillati</taxon>
        <taxon>Bacillota</taxon>
        <taxon>Clostridia</taxon>
        <taxon>Eubacteriales</taxon>
        <taxon>Clostridiaceae</taxon>
        <taxon>Clostridium</taxon>
    </lineage>
</organism>
<evidence type="ECO:0000313" key="2">
    <source>
        <dbReference type="Proteomes" id="UP000663802"/>
    </source>
</evidence>
<keyword evidence="2" id="KW-1185">Reference proteome</keyword>
<sequence>MIVSMKLKNYKKCRLWVNERDELLVTKAESIENKDIPSCAKKPIDIKQIALELSLPKNHSNYALIGFEYNPSNTNQSTTNIAVFINNEQLYYQSETLSDSHDKVLIGISEEYGQSILKSAVETLNDIGGFPSGEINFNVGAHAECGSSNAIFSQATRMILKLSQLDLINMTELEIQNKIESML</sequence>
<dbReference type="EMBL" id="BMBA01000002">
    <property type="protein sequence ID" value="GFZ32151.1"/>
    <property type="molecule type" value="Genomic_DNA"/>
</dbReference>